<dbReference type="SUPFAM" id="SSF53822">
    <property type="entry name" value="Periplasmic binding protein-like I"/>
    <property type="match status" value="1"/>
</dbReference>
<evidence type="ECO:0000259" key="4">
    <source>
        <dbReference type="PROSITE" id="PS50932"/>
    </source>
</evidence>
<dbReference type="GO" id="GO:0003700">
    <property type="term" value="F:DNA-binding transcription factor activity"/>
    <property type="evidence" value="ECO:0007669"/>
    <property type="project" value="TreeGrafter"/>
</dbReference>
<evidence type="ECO:0000313" key="7">
    <source>
        <dbReference type="Proteomes" id="UP000829116"/>
    </source>
</evidence>
<sequence length="335" mass="37668">MVTMLDVALKAGVSKSTVSRVLNGKNIVREDVKQRVLAAIDEIGYRPNLLARQLATSKTYLMGFVMTNALYNGSYFSTIVYNIASSSEKHDHQLILADGKHSAEDERKAINFLLDMKCSGIIVYPQYLSVQELEEIISNNTTPIIVINRYLPNYIEQFVTADHVQSSEILINFVLEQGHREIAYIHGMKDSFSDHYRYAAYKKGLARLNIPLNEQLVVFGDWSSISGYTATKELLARNIKFTALVAGNDDMAFGAIKALKEAGYRLPEDISIAGFDNTMMCEYTLPQLTSVNFPFDEIIEQAIMRIINPELAHKENEIKGKLIVRDSVIKLNVSN</sequence>
<dbReference type="GO" id="GO:0000976">
    <property type="term" value="F:transcription cis-regulatory region binding"/>
    <property type="evidence" value="ECO:0007669"/>
    <property type="project" value="TreeGrafter"/>
</dbReference>
<reference evidence="6" key="1">
    <citation type="submission" date="2022-03" db="EMBL/GenBank/DDBJ databases">
        <title>ESBL-producing Moellerella wisconsensis and Escherichia marmotae isolated from wild game meat.</title>
        <authorList>
            <person name="Biggel M."/>
        </authorList>
    </citation>
    <scope>NUCLEOTIDE SEQUENCE</scope>
    <source>
        <strain evidence="6">W51</strain>
    </source>
</reference>
<dbReference type="PROSITE" id="PS50943">
    <property type="entry name" value="HTH_CROC1"/>
    <property type="match status" value="1"/>
</dbReference>
<name>A0A9Q8PZL7_9GAMM</name>
<dbReference type="Gene3D" id="1.10.260.40">
    <property type="entry name" value="lambda repressor-like DNA-binding domains"/>
    <property type="match status" value="1"/>
</dbReference>
<dbReference type="RefSeq" id="WP_241541795.1">
    <property type="nucleotide sequence ID" value="NZ_CAWQWN010000001.1"/>
</dbReference>
<dbReference type="SUPFAM" id="SSF47413">
    <property type="entry name" value="lambda repressor-like DNA-binding domains"/>
    <property type="match status" value="1"/>
</dbReference>
<accession>A0A9Q8PZL7</accession>
<keyword evidence="2" id="KW-0238">DNA-binding</keyword>
<dbReference type="Gene3D" id="3.40.50.2300">
    <property type="match status" value="2"/>
</dbReference>
<evidence type="ECO:0000256" key="1">
    <source>
        <dbReference type="ARBA" id="ARBA00023015"/>
    </source>
</evidence>
<proteinExistence type="predicted"/>
<dbReference type="InterPro" id="IPR000843">
    <property type="entry name" value="HTH_LacI"/>
</dbReference>
<dbReference type="PRINTS" id="PR00036">
    <property type="entry name" value="HTHLACI"/>
</dbReference>
<dbReference type="EMBL" id="CP093245">
    <property type="protein sequence ID" value="UNH29725.1"/>
    <property type="molecule type" value="Genomic_DNA"/>
</dbReference>
<dbReference type="InterPro" id="IPR028082">
    <property type="entry name" value="Peripla_BP_I"/>
</dbReference>
<protein>
    <submittedName>
        <fullName evidence="6">LacI family transcriptional regulator</fullName>
    </submittedName>
</protein>
<keyword evidence="3" id="KW-0804">Transcription</keyword>
<dbReference type="InterPro" id="IPR010982">
    <property type="entry name" value="Lambda_DNA-bd_dom_sf"/>
</dbReference>
<dbReference type="InterPro" id="IPR001387">
    <property type="entry name" value="Cro/C1-type_HTH"/>
</dbReference>
<dbReference type="Pfam" id="PF00356">
    <property type="entry name" value="LacI"/>
    <property type="match status" value="1"/>
</dbReference>
<dbReference type="PROSITE" id="PS00356">
    <property type="entry name" value="HTH_LACI_1"/>
    <property type="match status" value="1"/>
</dbReference>
<evidence type="ECO:0000259" key="5">
    <source>
        <dbReference type="PROSITE" id="PS50943"/>
    </source>
</evidence>
<dbReference type="Proteomes" id="UP000829116">
    <property type="component" value="Chromosome"/>
</dbReference>
<organism evidence="6 7">
    <name type="scientific">Moellerella wisconsensis</name>
    <dbReference type="NCBI Taxonomy" id="158849"/>
    <lineage>
        <taxon>Bacteria</taxon>
        <taxon>Pseudomonadati</taxon>
        <taxon>Pseudomonadota</taxon>
        <taxon>Gammaproteobacteria</taxon>
        <taxon>Enterobacterales</taxon>
        <taxon>Morganellaceae</taxon>
        <taxon>Moellerella</taxon>
    </lineage>
</organism>
<evidence type="ECO:0000256" key="3">
    <source>
        <dbReference type="ARBA" id="ARBA00023163"/>
    </source>
</evidence>
<gene>
    <name evidence="6" type="ORF">MNY72_10095</name>
</gene>
<evidence type="ECO:0000256" key="2">
    <source>
        <dbReference type="ARBA" id="ARBA00023125"/>
    </source>
</evidence>
<dbReference type="AlphaFoldDB" id="A0A9Q8PZL7"/>
<evidence type="ECO:0000313" key="6">
    <source>
        <dbReference type="EMBL" id="UNH29725.1"/>
    </source>
</evidence>
<dbReference type="PANTHER" id="PTHR30146">
    <property type="entry name" value="LACI-RELATED TRANSCRIPTIONAL REPRESSOR"/>
    <property type="match status" value="1"/>
</dbReference>
<dbReference type="InterPro" id="IPR046335">
    <property type="entry name" value="LacI/GalR-like_sensor"/>
</dbReference>
<dbReference type="PANTHER" id="PTHR30146:SF67">
    <property type="entry name" value="HTH-TYPE TRANSCRIPTIONAL REGULATOR ASCG"/>
    <property type="match status" value="1"/>
</dbReference>
<dbReference type="PROSITE" id="PS50932">
    <property type="entry name" value="HTH_LACI_2"/>
    <property type="match status" value="1"/>
</dbReference>
<feature type="domain" description="HTH cro/C1-type" evidence="5">
    <location>
        <begin position="3"/>
        <end position="46"/>
    </location>
</feature>
<dbReference type="CDD" id="cd01392">
    <property type="entry name" value="HTH_LacI"/>
    <property type="match status" value="1"/>
</dbReference>
<dbReference type="SMART" id="SM00354">
    <property type="entry name" value="HTH_LACI"/>
    <property type="match status" value="1"/>
</dbReference>
<keyword evidence="1" id="KW-0805">Transcription regulation</keyword>
<dbReference type="Pfam" id="PF13377">
    <property type="entry name" value="Peripla_BP_3"/>
    <property type="match status" value="1"/>
</dbReference>
<feature type="domain" description="HTH lacI-type" evidence="4">
    <location>
        <begin position="2"/>
        <end position="56"/>
    </location>
</feature>